<gene>
    <name evidence="1" type="ORF">LPJ66_005402</name>
</gene>
<dbReference type="Proteomes" id="UP001150581">
    <property type="component" value="Unassembled WGS sequence"/>
</dbReference>
<evidence type="ECO:0000313" key="1">
    <source>
        <dbReference type="EMBL" id="KAJ1894061.1"/>
    </source>
</evidence>
<evidence type="ECO:0000313" key="2">
    <source>
        <dbReference type="Proteomes" id="UP001150581"/>
    </source>
</evidence>
<organism evidence="1 2">
    <name type="scientific">Kickxella alabastrina</name>
    <dbReference type="NCBI Taxonomy" id="61397"/>
    <lineage>
        <taxon>Eukaryota</taxon>
        <taxon>Fungi</taxon>
        <taxon>Fungi incertae sedis</taxon>
        <taxon>Zoopagomycota</taxon>
        <taxon>Kickxellomycotina</taxon>
        <taxon>Kickxellomycetes</taxon>
        <taxon>Kickxellales</taxon>
        <taxon>Kickxellaceae</taxon>
        <taxon>Kickxella</taxon>
    </lineage>
</organism>
<proteinExistence type="predicted"/>
<accession>A0ACC1IFB3</accession>
<reference evidence="1" key="1">
    <citation type="submission" date="2022-07" db="EMBL/GenBank/DDBJ databases">
        <title>Phylogenomic reconstructions and comparative analyses of Kickxellomycotina fungi.</title>
        <authorList>
            <person name="Reynolds N.K."/>
            <person name="Stajich J.E."/>
            <person name="Barry K."/>
            <person name="Grigoriev I.V."/>
            <person name="Crous P."/>
            <person name="Smith M.E."/>
        </authorList>
    </citation>
    <scope>NUCLEOTIDE SEQUENCE</scope>
    <source>
        <strain evidence="1">Benny 63K</strain>
    </source>
</reference>
<keyword evidence="2" id="KW-1185">Reference proteome</keyword>
<name>A0ACC1IFB3_9FUNG</name>
<sequence length="616" mass="70466">LINRTFLVGERLTIADVVVACDLLYLFQLYLTSEDRDKYPNLTRYFTTITAEPAFKAVLGDVVYCEKRIELAAPAKKEKAEKKPAAEKPKKAEKPVEDDKEVESKLDLLPKPNMILDDWKRFYSNNKTKPTAMNWLWEHFDAEGYSFWKVEYKYNDELTKLFMTNNLISGFFNRLERARKYAFGNLLTLGKDDDHMIWGYFIVRGLEVPEEVTDAADYESYNWTAADHNDPKTRAEIEDCFAWGVLPCPASATTAKPITMTHIFMRHKRYLARLSIRVSGCVAVCDILSSITQLLLLQNSFMSRQSTHGLRFILWLSMFSTLSLVFLTLSISTQLHLSTLTKVRVATYMRLEKFYIPLSLILAAVFPAIAVAQMKDIYWVPHLHAFNWPSTTALARRLVLWMCNYLWIVLTIVYCAGVALVLSLRIWSMWRDSVDVISEPRMPEKWDWNSLIKRERPSQDTMTSSSMGTLYHHHKDSAQSDQLLVSSTVFNQQMPSDPSEPAQTVGRSGHVAGSCGRGYLVTMTVPDRQNGQPVVVRSYVDKSQFLRSIQRLACYPLVPVLSQLGVVAMNMTEYPSKNLYIFGTIMATTSGLLNFFVFALNPALPDIWKQDVRDSL</sequence>
<comment type="caution">
    <text evidence="1">The sequence shown here is derived from an EMBL/GenBank/DDBJ whole genome shotgun (WGS) entry which is preliminary data.</text>
</comment>
<dbReference type="EMBL" id="JANBPG010000744">
    <property type="protein sequence ID" value="KAJ1894061.1"/>
    <property type="molecule type" value="Genomic_DNA"/>
</dbReference>
<protein>
    <submittedName>
        <fullName evidence="1">Uncharacterized protein</fullName>
    </submittedName>
</protein>
<feature type="non-terminal residue" evidence="1">
    <location>
        <position position="1"/>
    </location>
</feature>